<dbReference type="EMBL" id="LAZR01057197">
    <property type="protein sequence ID" value="KKK72565.1"/>
    <property type="molecule type" value="Genomic_DNA"/>
</dbReference>
<dbReference type="AlphaFoldDB" id="A0A0F8YFV2"/>
<comment type="caution">
    <text evidence="1">The sequence shown here is derived from an EMBL/GenBank/DDBJ whole genome shotgun (WGS) entry which is preliminary data.</text>
</comment>
<protein>
    <submittedName>
        <fullName evidence="1">Uncharacterized protein</fullName>
    </submittedName>
</protein>
<proteinExistence type="predicted"/>
<feature type="non-terminal residue" evidence="1">
    <location>
        <position position="1"/>
    </location>
</feature>
<evidence type="ECO:0000313" key="1">
    <source>
        <dbReference type="EMBL" id="KKK72565.1"/>
    </source>
</evidence>
<sequence length="190" mass="20060">NFQADLKLDGTRATKATLASAIIAGDLDGVAWDIAGVMGKLIVRRTARNSTVRSTGSMGSITLGAADGSDFLAGMKASAVRHGQSADDFQDTSAGIKSFKIAGLKMPKGQAPPRWFFSDSNLSCAWIGAVSLLNVKFDNLGTGFGIWARDTTPGNEIKSVKWADTQDKGAKGRWLGLALTTPDLKVEQLL</sequence>
<name>A0A0F8YFV2_9ZZZZ</name>
<reference evidence="1" key="1">
    <citation type="journal article" date="2015" name="Nature">
        <title>Complex archaea that bridge the gap between prokaryotes and eukaryotes.</title>
        <authorList>
            <person name="Spang A."/>
            <person name="Saw J.H."/>
            <person name="Jorgensen S.L."/>
            <person name="Zaremba-Niedzwiedzka K."/>
            <person name="Martijn J."/>
            <person name="Lind A.E."/>
            <person name="van Eijk R."/>
            <person name="Schleper C."/>
            <person name="Guy L."/>
            <person name="Ettema T.J."/>
        </authorList>
    </citation>
    <scope>NUCLEOTIDE SEQUENCE</scope>
</reference>
<gene>
    <name evidence="1" type="ORF">LCGC14_2902610</name>
</gene>
<organism evidence="1">
    <name type="scientific">marine sediment metagenome</name>
    <dbReference type="NCBI Taxonomy" id="412755"/>
    <lineage>
        <taxon>unclassified sequences</taxon>
        <taxon>metagenomes</taxon>
        <taxon>ecological metagenomes</taxon>
    </lineage>
</organism>
<accession>A0A0F8YFV2</accession>